<dbReference type="EMBL" id="SRMB01000008">
    <property type="protein sequence ID" value="TGE20992.1"/>
    <property type="molecule type" value="Genomic_DNA"/>
</dbReference>
<evidence type="ECO:0000313" key="1">
    <source>
        <dbReference type="EMBL" id="TGE20992.1"/>
    </source>
</evidence>
<protein>
    <submittedName>
        <fullName evidence="1">Uncharacterized protein</fullName>
    </submittedName>
</protein>
<dbReference type="Gene3D" id="3.40.1760.20">
    <property type="match status" value="1"/>
</dbReference>
<dbReference type="OrthoDB" id="678392at2"/>
<sequence length="87" mass="10368">MTLTQEEVYLLDSHSQVLTIVNEENDSMLHWGEDDWVIERDRLARIQHRLTHYAQGVEPGRVQELTHDVLRLADIALRTNKYLYFNF</sequence>
<keyword evidence="2" id="KW-1185">Reference proteome</keyword>
<evidence type="ECO:0000313" key="2">
    <source>
        <dbReference type="Proteomes" id="UP000298471"/>
    </source>
</evidence>
<reference evidence="1 2" key="1">
    <citation type="submission" date="2019-04" db="EMBL/GenBank/DDBJ databases">
        <authorList>
            <person name="Feng G."/>
            <person name="Zhang J."/>
            <person name="Zhu H."/>
        </authorList>
    </citation>
    <scope>NUCLEOTIDE SEQUENCE [LARGE SCALE GENOMIC DNA]</scope>
    <source>
        <strain evidence="1 2">9PBR-1</strain>
    </source>
</reference>
<dbReference type="InterPro" id="IPR038223">
    <property type="entry name" value="DMP12_sf"/>
</dbReference>
<organism evidence="1 2">
    <name type="scientific">Hymenobacter metallicola</name>
    <dbReference type="NCBI Taxonomy" id="2563114"/>
    <lineage>
        <taxon>Bacteria</taxon>
        <taxon>Pseudomonadati</taxon>
        <taxon>Bacteroidota</taxon>
        <taxon>Cytophagia</taxon>
        <taxon>Cytophagales</taxon>
        <taxon>Hymenobacteraceae</taxon>
        <taxon>Hymenobacter</taxon>
    </lineage>
</organism>
<dbReference type="RefSeq" id="WP_135399147.1">
    <property type="nucleotide sequence ID" value="NZ_SRMB01000008.1"/>
</dbReference>
<comment type="caution">
    <text evidence="1">The sequence shown here is derived from an EMBL/GenBank/DDBJ whole genome shotgun (WGS) entry which is preliminary data.</text>
</comment>
<gene>
    <name evidence="1" type="ORF">E5K02_24830</name>
</gene>
<dbReference type="Proteomes" id="UP000298471">
    <property type="component" value="Unassembled WGS sequence"/>
</dbReference>
<name>A0A4Z0PX51_9BACT</name>
<dbReference type="AlphaFoldDB" id="A0A4Z0PX51"/>
<proteinExistence type="predicted"/>
<accession>A0A4Z0PX51</accession>